<dbReference type="AlphaFoldDB" id="A0A1L8CPC4"/>
<dbReference type="EMBL" id="BDFD01000015">
    <property type="protein sequence ID" value="GAV20758.1"/>
    <property type="molecule type" value="Genomic_DNA"/>
</dbReference>
<keyword evidence="1 3" id="KW-0808">Transferase</keyword>
<dbReference type="STRING" id="1921010.MMIC_P1731"/>
<evidence type="ECO:0000313" key="4">
    <source>
        <dbReference type="Proteomes" id="UP000231632"/>
    </source>
</evidence>
<protein>
    <submittedName>
        <fullName evidence="3">2-C-methyl-D-erythritol 4-phosphate cytidylyltransferase</fullName>
        <ecNumber evidence="3">2.7.7.60</ecNumber>
    </submittedName>
</protein>
<dbReference type="InterPro" id="IPR029044">
    <property type="entry name" value="Nucleotide-diphossugar_trans"/>
</dbReference>
<evidence type="ECO:0000313" key="3">
    <source>
        <dbReference type="EMBL" id="GAV20758.1"/>
    </source>
</evidence>
<dbReference type="Proteomes" id="UP000231632">
    <property type="component" value="Unassembled WGS sequence"/>
</dbReference>
<dbReference type="Pfam" id="PF01128">
    <property type="entry name" value="IspD"/>
    <property type="match status" value="1"/>
</dbReference>
<evidence type="ECO:0000256" key="2">
    <source>
        <dbReference type="ARBA" id="ARBA00022695"/>
    </source>
</evidence>
<comment type="caution">
    <text evidence="3">The sequence shown here is derived from an EMBL/GenBank/DDBJ whole genome shotgun (WGS) entry which is preliminary data.</text>
</comment>
<dbReference type="CDD" id="cd02516">
    <property type="entry name" value="CDP-ME_synthetase"/>
    <property type="match status" value="1"/>
</dbReference>
<proteinExistence type="predicted"/>
<dbReference type="PANTHER" id="PTHR32125">
    <property type="entry name" value="2-C-METHYL-D-ERYTHRITOL 4-PHOSPHATE CYTIDYLYLTRANSFERASE, CHLOROPLASTIC"/>
    <property type="match status" value="1"/>
</dbReference>
<dbReference type="EC" id="2.7.7.60" evidence="3"/>
<organism evidence="3 4">
    <name type="scientific">Mariprofundus micogutta</name>
    <dbReference type="NCBI Taxonomy" id="1921010"/>
    <lineage>
        <taxon>Bacteria</taxon>
        <taxon>Pseudomonadati</taxon>
        <taxon>Pseudomonadota</taxon>
        <taxon>Candidatius Mariprofundia</taxon>
        <taxon>Mariprofundales</taxon>
        <taxon>Mariprofundaceae</taxon>
        <taxon>Mariprofundus</taxon>
    </lineage>
</organism>
<keyword evidence="2 3" id="KW-0548">Nucleotidyltransferase</keyword>
<dbReference type="SUPFAM" id="SSF53448">
    <property type="entry name" value="Nucleotide-diphospho-sugar transferases"/>
    <property type="match status" value="1"/>
</dbReference>
<dbReference type="InterPro" id="IPR034683">
    <property type="entry name" value="IspD/TarI"/>
</dbReference>
<gene>
    <name evidence="3" type="ORF">MMIC_P1731</name>
</gene>
<evidence type="ECO:0000256" key="1">
    <source>
        <dbReference type="ARBA" id="ARBA00022679"/>
    </source>
</evidence>
<dbReference type="GO" id="GO:0050518">
    <property type="term" value="F:2-C-methyl-D-erythritol 4-phosphate cytidylyltransferase activity"/>
    <property type="evidence" value="ECO:0007669"/>
    <property type="project" value="UniProtKB-EC"/>
</dbReference>
<sequence>MMAGLYPMHNASAMLSRRTGLQSSLTISSKGAQSMLMNIGVLLLAAGSGSRFGGEIAKQYVQVHGKALVLHTLDHLALDPHITVVQPVVSEGDMRFSELVAGLSFPFTLLDPVAGGSARSISMQRGLEGLPAAVDLVAVHDAARPLPSVRLLADVFKTANQYGAAVPGVPVHDTIKRVDELGKVIETPARNTLRAVQTPQVARRVWFDQAIAMEAERLHLHTDDASLLEAAGFDVYISQGDVNNRKITTREDMNWLEAHLNSECAAPGHCDR</sequence>
<keyword evidence="4" id="KW-1185">Reference proteome</keyword>
<dbReference type="GO" id="GO:0008299">
    <property type="term" value="P:isoprenoid biosynthetic process"/>
    <property type="evidence" value="ECO:0007669"/>
    <property type="project" value="InterPro"/>
</dbReference>
<accession>A0A1L8CPC4</accession>
<reference evidence="3 4" key="1">
    <citation type="journal article" date="2017" name="Arch. Microbiol.">
        <title>Mariprofundus micogutta sp. nov., a novel iron-oxidizing zetaproteobacterium isolated from a deep-sea hydrothermal field at the Bayonnaise knoll of the Izu-Ogasawara arc, and a description of Mariprofundales ord. nov. and Zetaproteobacteria classis nov.</title>
        <authorList>
            <person name="Makita H."/>
            <person name="Tanaka E."/>
            <person name="Mitsunobu S."/>
            <person name="Miyazaki M."/>
            <person name="Nunoura T."/>
            <person name="Uematsu K."/>
            <person name="Takaki Y."/>
            <person name="Nishi S."/>
            <person name="Shimamura S."/>
            <person name="Takai K."/>
        </authorList>
    </citation>
    <scope>NUCLEOTIDE SEQUENCE [LARGE SCALE GENOMIC DNA]</scope>
    <source>
        <strain evidence="3 4">ET2</strain>
    </source>
</reference>
<dbReference type="Gene3D" id="3.90.550.10">
    <property type="entry name" value="Spore Coat Polysaccharide Biosynthesis Protein SpsA, Chain A"/>
    <property type="match status" value="1"/>
</dbReference>
<dbReference type="PANTHER" id="PTHR32125:SF4">
    <property type="entry name" value="2-C-METHYL-D-ERYTHRITOL 4-PHOSPHATE CYTIDYLYLTRANSFERASE, CHLOROPLASTIC"/>
    <property type="match status" value="1"/>
</dbReference>
<name>A0A1L8CPC4_9PROT</name>
<dbReference type="InterPro" id="IPR001228">
    <property type="entry name" value="IspD"/>
</dbReference>
<dbReference type="FunFam" id="3.90.550.10:FF:000003">
    <property type="entry name" value="2-C-methyl-D-erythritol 4-phosphate cytidylyltransferase"/>
    <property type="match status" value="1"/>
</dbReference>
<dbReference type="InterPro" id="IPR050088">
    <property type="entry name" value="IspD/TarI_cytidylyltransf_bact"/>
</dbReference>
<dbReference type="NCBIfam" id="TIGR00453">
    <property type="entry name" value="ispD"/>
    <property type="match status" value="1"/>
</dbReference>